<dbReference type="AlphaFoldDB" id="A0A9P0M7D1"/>
<keyword evidence="1" id="KW-0805">Transcription regulation</keyword>
<name>A0A9P0M7D1_ACAOB</name>
<organism evidence="2 3">
    <name type="scientific">Acanthoscelides obtectus</name>
    <name type="common">Bean weevil</name>
    <name type="synonym">Bruchus obtectus</name>
    <dbReference type="NCBI Taxonomy" id="200917"/>
    <lineage>
        <taxon>Eukaryota</taxon>
        <taxon>Metazoa</taxon>
        <taxon>Ecdysozoa</taxon>
        <taxon>Arthropoda</taxon>
        <taxon>Hexapoda</taxon>
        <taxon>Insecta</taxon>
        <taxon>Pterygota</taxon>
        <taxon>Neoptera</taxon>
        <taxon>Endopterygota</taxon>
        <taxon>Coleoptera</taxon>
        <taxon>Polyphaga</taxon>
        <taxon>Cucujiformia</taxon>
        <taxon>Chrysomeloidea</taxon>
        <taxon>Chrysomelidae</taxon>
        <taxon>Bruchinae</taxon>
        <taxon>Bruchini</taxon>
        <taxon>Acanthoscelides</taxon>
    </lineage>
</organism>
<dbReference type="GO" id="GO:0005737">
    <property type="term" value="C:cytoplasm"/>
    <property type="evidence" value="ECO:0007669"/>
    <property type="project" value="UniProtKB-SubCell"/>
</dbReference>
<dbReference type="InterPro" id="IPR039740">
    <property type="entry name" value="CNOT10"/>
</dbReference>
<keyword evidence="1" id="KW-0539">Nucleus</keyword>
<keyword evidence="1" id="KW-0943">RNA-mediated gene silencing</keyword>
<comment type="subcellular location">
    <subcellularLocation>
        <location evidence="1">Cytoplasm</location>
    </subcellularLocation>
    <subcellularLocation>
        <location evidence="1">Nucleus</location>
    </subcellularLocation>
</comment>
<evidence type="ECO:0000313" key="3">
    <source>
        <dbReference type="Proteomes" id="UP001152888"/>
    </source>
</evidence>
<dbReference type="PANTHER" id="PTHR12979">
    <property type="entry name" value="CCR4-NOT TRANSCRIPTION COMPLEX SUBUNIT 10"/>
    <property type="match status" value="1"/>
</dbReference>
<comment type="function">
    <text evidence="1">Component of the CCR4-NOT complex which is one of the major cellular mRNA deadenylases and is linked to various cellular processes including bulk mRNA degradation, miRNA-mediated repression, translational repression during translational initiation and general transcription regulation.</text>
</comment>
<sequence length="69" mass="8229">MLGGSRYHELMYNLGISLLHAHKPVQAFDCLIVAVRRYHRNSRLWMRIAECCIMVHKESNEVDFENRRI</sequence>
<dbReference type="GO" id="GO:0030014">
    <property type="term" value="C:CCR4-NOT complex"/>
    <property type="evidence" value="ECO:0007669"/>
    <property type="project" value="UniProtKB-UniRule"/>
</dbReference>
<dbReference type="OrthoDB" id="25157at2759"/>
<comment type="similarity">
    <text evidence="1">Belongs to the CNOT10 family.</text>
</comment>
<proteinExistence type="inferred from homology"/>
<evidence type="ECO:0000313" key="2">
    <source>
        <dbReference type="EMBL" id="CAH2006426.1"/>
    </source>
</evidence>
<dbReference type="Proteomes" id="UP001152888">
    <property type="component" value="Unassembled WGS sequence"/>
</dbReference>
<dbReference type="GO" id="GO:0006402">
    <property type="term" value="P:mRNA catabolic process"/>
    <property type="evidence" value="ECO:0007669"/>
    <property type="project" value="TreeGrafter"/>
</dbReference>
<dbReference type="EMBL" id="CAKOFQ010007684">
    <property type="protein sequence ID" value="CAH2006426.1"/>
    <property type="molecule type" value="Genomic_DNA"/>
</dbReference>
<keyword evidence="1" id="KW-0810">Translation regulation</keyword>
<dbReference type="GO" id="GO:0031047">
    <property type="term" value="P:regulatory ncRNA-mediated gene silencing"/>
    <property type="evidence" value="ECO:0007669"/>
    <property type="project" value="UniProtKB-UniRule"/>
</dbReference>
<evidence type="ECO:0000256" key="1">
    <source>
        <dbReference type="RuleBase" id="RU367083"/>
    </source>
</evidence>
<accession>A0A9P0M7D1</accession>
<comment type="caution">
    <text evidence="2">The sequence shown here is derived from an EMBL/GenBank/DDBJ whole genome shotgun (WGS) entry which is preliminary data.</text>
</comment>
<reference evidence="2" key="1">
    <citation type="submission" date="2022-03" db="EMBL/GenBank/DDBJ databases">
        <authorList>
            <person name="Sayadi A."/>
        </authorList>
    </citation>
    <scope>NUCLEOTIDE SEQUENCE</scope>
</reference>
<protein>
    <recommendedName>
        <fullName evidence="1">CCR4-NOT transcription complex subunit 10</fullName>
    </recommendedName>
</protein>
<keyword evidence="1" id="KW-0804">Transcription</keyword>
<gene>
    <name evidence="2" type="ORF">ACAOBT_LOCUS29084</name>
</gene>
<keyword evidence="3" id="KW-1185">Reference proteome</keyword>
<keyword evidence="1" id="KW-0963">Cytoplasm</keyword>
<dbReference type="GO" id="GO:0005634">
    <property type="term" value="C:nucleus"/>
    <property type="evidence" value="ECO:0007669"/>
    <property type="project" value="UniProtKB-SubCell"/>
</dbReference>
<dbReference type="PANTHER" id="PTHR12979:SF5">
    <property type="entry name" value="CCR4-NOT TRANSCRIPTION COMPLEX SUBUNIT 10"/>
    <property type="match status" value="1"/>
</dbReference>
<dbReference type="GO" id="GO:0017148">
    <property type="term" value="P:negative regulation of translation"/>
    <property type="evidence" value="ECO:0007669"/>
    <property type="project" value="TreeGrafter"/>
</dbReference>